<evidence type="ECO:0000313" key="1">
    <source>
        <dbReference type="Proteomes" id="UP000887565"/>
    </source>
</evidence>
<organism evidence="1 2">
    <name type="scientific">Romanomermis culicivorax</name>
    <name type="common">Nematode worm</name>
    <dbReference type="NCBI Taxonomy" id="13658"/>
    <lineage>
        <taxon>Eukaryota</taxon>
        <taxon>Metazoa</taxon>
        <taxon>Ecdysozoa</taxon>
        <taxon>Nematoda</taxon>
        <taxon>Enoplea</taxon>
        <taxon>Dorylaimia</taxon>
        <taxon>Mermithida</taxon>
        <taxon>Mermithoidea</taxon>
        <taxon>Mermithidae</taxon>
        <taxon>Romanomermis</taxon>
    </lineage>
</organism>
<dbReference type="WBParaSite" id="nRc.2.0.1.t06756-RA">
    <property type="protein sequence ID" value="nRc.2.0.1.t06756-RA"/>
    <property type="gene ID" value="nRc.2.0.1.g06756"/>
</dbReference>
<proteinExistence type="predicted"/>
<sequence length="374" mass="41186">MWDNFLIIPPRHCLYMNMPCMKHTPPNQQSQDSQSSSLNVISNAARHILNFDQQLPLAASIITQPSGLPLVSLRPLNPLRSIFSNAVCNRNAPLHVPPNPAMVPPMNSATPPVSGQILSFPASSDAGMPATPQMPQPVKAATSAIDRNIDNTDSTNSFVNLDSLLAPATTLTTARNHRSSIAIADANEVKNSQLEAHDALEQLNTTAMRITNNAPTVQTLNQIIGAISDQFQAQQLCIQHEIHEQAQATNTQFTALAKQMQQLISTMTTTPAGNNPPTPRPLPRNSWFYCEEPPDIYITKDTFRETELALAYGCPPPRIKLKALSMDTLYNNKFSGTARREDDVPHATLTRHLPPAAHPFSFSDYLLDNYYDHP</sequence>
<protein>
    <submittedName>
        <fullName evidence="2">Uncharacterized protein</fullName>
    </submittedName>
</protein>
<dbReference type="AlphaFoldDB" id="A0A915HZS2"/>
<keyword evidence="1" id="KW-1185">Reference proteome</keyword>
<dbReference type="Proteomes" id="UP000887565">
    <property type="component" value="Unplaced"/>
</dbReference>
<name>A0A915HZS2_ROMCU</name>
<accession>A0A915HZS2</accession>
<evidence type="ECO:0000313" key="2">
    <source>
        <dbReference type="WBParaSite" id="nRc.2.0.1.t06756-RA"/>
    </source>
</evidence>
<reference evidence="2" key="1">
    <citation type="submission" date="2022-11" db="UniProtKB">
        <authorList>
            <consortium name="WormBaseParasite"/>
        </authorList>
    </citation>
    <scope>IDENTIFICATION</scope>
</reference>